<evidence type="ECO:0000259" key="1">
    <source>
        <dbReference type="Pfam" id="PF12680"/>
    </source>
</evidence>
<dbReference type="AlphaFoldDB" id="A0A6L9MGB5"/>
<comment type="caution">
    <text evidence="2">The sequence shown here is derived from an EMBL/GenBank/DDBJ whole genome shotgun (WGS) entry which is preliminary data.</text>
</comment>
<dbReference type="Pfam" id="PF12680">
    <property type="entry name" value="SnoaL_2"/>
    <property type="match status" value="1"/>
</dbReference>
<feature type="domain" description="SnoaL-like" evidence="1">
    <location>
        <begin position="8"/>
        <end position="102"/>
    </location>
</feature>
<gene>
    <name evidence="2" type="ORF">GTW51_08970</name>
</gene>
<reference evidence="2 3" key="1">
    <citation type="submission" date="2020-01" db="EMBL/GenBank/DDBJ databases">
        <title>Genomes of bacteria type strains.</title>
        <authorList>
            <person name="Chen J."/>
            <person name="Zhu S."/>
            <person name="Chen J."/>
        </authorList>
    </citation>
    <scope>NUCLEOTIDE SEQUENCE [LARGE SCALE GENOMIC DNA]</scope>
    <source>
        <strain evidence="2 3">KCTC 52919</strain>
    </source>
</reference>
<organism evidence="2 3">
    <name type="scientific">Aurantimonas aggregata</name>
    <dbReference type="NCBI Taxonomy" id="2047720"/>
    <lineage>
        <taxon>Bacteria</taxon>
        <taxon>Pseudomonadati</taxon>
        <taxon>Pseudomonadota</taxon>
        <taxon>Alphaproteobacteria</taxon>
        <taxon>Hyphomicrobiales</taxon>
        <taxon>Aurantimonadaceae</taxon>
        <taxon>Aurantimonas</taxon>
    </lineage>
</organism>
<accession>A0A6L9MGB5</accession>
<dbReference type="InterPro" id="IPR032710">
    <property type="entry name" value="NTF2-like_dom_sf"/>
</dbReference>
<proteinExistence type="predicted"/>
<name>A0A6L9MGB5_9HYPH</name>
<protein>
    <submittedName>
        <fullName evidence="2">Nuclear transport factor 2 family protein</fullName>
    </submittedName>
</protein>
<sequence>MTILPKPIEAYFASAPDADFDALAAIFTEDAVVHDEGKQHEGIAAIRAWRLDTMQRTPFTSRPLSVETRNDEMIVPAEVTGAFPGSPVTLDHAFTLRDGRIALLAIK</sequence>
<dbReference type="InterPro" id="IPR037401">
    <property type="entry name" value="SnoaL-like"/>
</dbReference>
<keyword evidence="3" id="KW-1185">Reference proteome</keyword>
<dbReference type="Proteomes" id="UP000476332">
    <property type="component" value="Unassembled WGS sequence"/>
</dbReference>
<dbReference type="Gene3D" id="3.10.450.50">
    <property type="match status" value="1"/>
</dbReference>
<dbReference type="RefSeq" id="WP_163043587.1">
    <property type="nucleotide sequence ID" value="NZ_JAAAMJ010000005.1"/>
</dbReference>
<evidence type="ECO:0000313" key="3">
    <source>
        <dbReference type="Proteomes" id="UP000476332"/>
    </source>
</evidence>
<dbReference type="SUPFAM" id="SSF54427">
    <property type="entry name" value="NTF2-like"/>
    <property type="match status" value="1"/>
</dbReference>
<evidence type="ECO:0000313" key="2">
    <source>
        <dbReference type="EMBL" id="NDV86833.1"/>
    </source>
</evidence>
<dbReference type="EMBL" id="JAAAMJ010000005">
    <property type="protein sequence ID" value="NDV86833.1"/>
    <property type="molecule type" value="Genomic_DNA"/>
</dbReference>